<name>A0AAE0F8E3_9CHLO</name>
<organism evidence="1 2">
    <name type="scientific">Cymbomonas tetramitiformis</name>
    <dbReference type="NCBI Taxonomy" id="36881"/>
    <lineage>
        <taxon>Eukaryota</taxon>
        <taxon>Viridiplantae</taxon>
        <taxon>Chlorophyta</taxon>
        <taxon>Pyramimonadophyceae</taxon>
        <taxon>Pyramimonadales</taxon>
        <taxon>Pyramimonadaceae</taxon>
        <taxon>Cymbomonas</taxon>
    </lineage>
</organism>
<evidence type="ECO:0000313" key="2">
    <source>
        <dbReference type="Proteomes" id="UP001190700"/>
    </source>
</evidence>
<protein>
    <submittedName>
        <fullName evidence="1">Uncharacterized protein</fullName>
    </submittedName>
</protein>
<evidence type="ECO:0000313" key="1">
    <source>
        <dbReference type="EMBL" id="KAK3254924.1"/>
    </source>
</evidence>
<dbReference type="PANTHER" id="PTHR36703:SF1">
    <property type="entry name" value="TRIACYLGLYCEROL LIPASE-LIKE PROTEIN"/>
    <property type="match status" value="1"/>
</dbReference>
<sequence>MTTGSFGALVKACGHRLRATFPRASSRVDEVHGRISASCAKFQESLSQNYQSYIHQKKVVEKRLQEFRNEPFTHITNVLLTTISKSFPAASQRVFSDYGRHKMSYDKSMKHLDQGLLWYYSTKETYYTRLVNQSTSLYEGFNSSLQKGSERVRVVKAIFEDYQIFFTVSGTLLSAGAAWFGYTSRRMHMVELEYRLDQLQRGIERVSSHDKGEDEFPTSTSSTPSGFLSTVNVNKVFDGDYSSLTFSAIDVSLVTAVSGVGSFVLGYAVGWRRARTPTLAVSKKVITQRRGVGPVSSIVNPQDLTALHTGSCSPVVVCPSVQSSHDSLL</sequence>
<proteinExistence type="predicted"/>
<comment type="caution">
    <text evidence="1">The sequence shown here is derived from an EMBL/GenBank/DDBJ whole genome shotgun (WGS) entry which is preliminary data.</text>
</comment>
<dbReference type="EMBL" id="LGRX02023034">
    <property type="protein sequence ID" value="KAK3254924.1"/>
    <property type="molecule type" value="Genomic_DNA"/>
</dbReference>
<dbReference type="Proteomes" id="UP001190700">
    <property type="component" value="Unassembled WGS sequence"/>
</dbReference>
<reference evidence="1 2" key="1">
    <citation type="journal article" date="2015" name="Genome Biol. Evol.">
        <title>Comparative Genomics of a Bacterivorous Green Alga Reveals Evolutionary Causalities and Consequences of Phago-Mixotrophic Mode of Nutrition.</title>
        <authorList>
            <person name="Burns J.A."/>
            <person name="Paasch A."/>
            <person name="Narechania A."/>
            <person name="Kim E."/>
        </authorList>
    </citation>
    <scope>NUCLEOTIDE SEQUENCE [LARGE SCALE GENOMIC DNA]</scope>
    <source>
        <strain evidence="1 2">PLY_AMNH</strain>
    </source>
</reference>
<keyword evidence="2" id="KW-1185">Reference proteome</keyword>
<gene>
    <name evidence="1" type="ORF">CYMTET_35879</name>
</gene>
<accession>A0AAE0F8E3</accession>
<dbReference type="AlphaFoldDB" id="A0AAE0F8E3"/>
<dbReference type="PANTHER" id="PTHR36703">
    <property type="entry name" value="TRIACYLGLYCEROL LIPASE-LIKE PROTEIN"/>
    <property type="match status" value="1"/>
</dbReference>